<sequence>MVTTVKTSALLLFVSKLEALLGVLLGVLLEREAYSTGVNNQGNLIVNCNN</sequence>
<proteinExistence type="predicted"/>
<evidence type="ECO:0000313" key="2">
    <source>
        <dbReference type="EnsemblMetazoa" id="tetur13g01800.1"/>
    </source>
</evidence>
<dbReference type="AlphaFoldDB" id="T1KJZ3"/>
<name>T1KJZ3_TETUR</name>
<protein>
    <submittedName>
        <fullName evidence="2">Uncharacterized protein</fullName>
    </submittedName>
</protein>
<keyword evidence="3" id="KW-1185">Reference proteome</keyword>
<dbReference type="HOGENOM" id="CLU_3126911_0_0_1"/>
<evidence type="ECO:0000256" key="1">
    <source>
        <dbReference type="SAM" id="Phobius"/>
    </source>
</evidence>
<reference evidence="3" key="1">
    <citation type="submission" date="2011-08" db="EMBL/GenBank/DDBJ databases">
        <authorList>
            <person name="Rombauts S."/>
        </authorList>
    </citation>
    <scope>NUCLEOTIDE SEQUENCE</scope>
    <source>
        <strain evidence="3">London</strain>
    </source>
</reference>
<dbReference type="EnsemblMetazoa" id="tetur13g01800.1">
    <property type="protein sequence ID" value="tetur13g01800.1"/>
    <property type="gene ID" value="tetur13g01800"/>
</dbReference>
<reference evidence="2" key="2">
    <citation type="submission" date="2015-06" db="UniProtKB">
        <authorList>
            <consortium name="EnsemblMetazoa"/>
        </authorList>
    </citation>
    <scope>IDENTIFICATION</scope>
</reference>
<keyword evidence="1" id="KW-1133">Transmembrane helix</keyword>
<evidence type="ECO:0000313" key="3">
    <source>
        <dbReference type="Proteomes" id="UP000015104"/>
    </source>
</evidence>
<keyword evidence="1" id="KW-0472">Membrane</keyword>
<feature type="transmembrane region" description="Helical" evidence="1">
    <location>
        <begin position="9"/>
        <end position="29"/>
    </location>
</feature>
<dbReference type="EMBL" id="CAEY01000170">
    <property type="status" value="NOT_ANNOTATED_CDS"/>
    <property type="molecule type" value="Genomic_DNA"/>
</dbReference>
<organism evidence="2 3">
    <name type="scientific">Tetranychus urticae</name>
    <name type="common">Two-spotted spider mite</name>
    <dbReference type="NCBI Taxonomy" id="32264"/>
    <lineage>
        <taxon>Eukaryota</taxon>
        <taxon>Metazoa</taxon>
        <taxon>Ecdysozoa</taxon>
        <taxon>Arthropoda</taxon>
        <taxon>Chelicerata</taxon>
        <taxon>Arachnida</taxon>
        <taxon>Acari</taxon>
        <taxon>Acariformes</taxon>
        <taxon>Trombidiformes</taxon>
        <taxon>Prostigmata</taxon>
        <taxon>Eleutherengona</taxon>
        <taxon>Raphignathae</taxon>
        <taxon>Tetranychoidea</taxon>
        <taxon>Tetranychidae</taxon>
        <taxon>Tetranychus</taxon>
    </lineage>
</organism>
<keyword evidence="1" id="KW-0812">Transmembrane</keyword>
<accession>T1KJZ3</accession>
<dbReference type="Proteomes" id="UP000015104">
    <property type="component" value="Unassembled WGS sequence"/>
</dbReference>